<sequence length="47" mass="4785">MQPAAPAGKPQVENRRGRCSQVIPAGASISPELESTVCGAVLRGAHS</sequence>
<dbReference type="AlphaFoldDB" id="A0A0A9BLK8"/>
<reference evidence="1" key="1">
    <citation type="submission" date="2014-09" db="EMBL/GenBank/DDBJ databases">
        <authorList>
            <person name="Magalhaes I.L.F."/>
            <person name="Oliveira U."/>
            <person name="Santos F.R."/>
            <person name="Vidigal T.H.D.A."/>
            <person name="Brescovit A.D."/>
            <person name="Santos A.J."/>
        </authorList>
    </citation>
    <scope>NUCLEOTIDE SEQUENCE</scope>
    <source>
        <tissue evidence="1">Shoot tissue taken approximately 20 cm above the soil surface</tissue>
    </source>
</reference>
<reference evidence="1" key="2">
    <citation type="journal article" date="2015" name="Data Brief">
        <title>Shoot transcriptome of the giant reed, Arundo donax.</title>
        <authorList>
            <person name="Barrero R.A."/>
            <person name="Guerrero F.D."/>
            <person name="Moolhuijzen P."/>
            <person name="Goolsby J.A."/>
            <person name="Tidwell J."/>
            <person name="Bellgard S.E."/>
            <person name="Bellgard M.I."/>
        </authorList>
    </citation>
    <scope>NUCLEOTIDE SEQUENCE</scope>
    <source>
        <tissue evidence="1">Shoot tissue taken approximately 20 cm above the soil surface</tissue>
    </source>
</reference>
<name>A0A0A9BLK8_ARUDO</name>
<evidence type="ECO:0000313" key="1">
    <source>
        <dbReference type="EMBL" id="JAD64271.1"/>
    </source>
</evidence>
<dbReference type="EMBL" id="GBRH01233624">
    <property type="protein sequence ID" value="JAD64271.1"/>
    <property type="molecule type" value="Transcribed_RNA"/>
</dbReference>
<protein>
    <submittedName>
        <fullName evidence="1">Uncharacterized protein</fullName>
    </submittedName>
</protein>
<proteinExistence type="predicted"/>
<accession>A0A0A9BLK8</accession>
<organism evidence="1">
    <name type="scientific">Arundo donax</name>
    <name type="common">Giant reed</name>
    <name type="synonym">Donax arundinaceus</name>
    <dbReference type="NCBI Taxonomy" id="35708"/>
    <lineage>
        <taxon>Eukaryota</taxon>
        <taxon>Viridiplantae</taxon>
        <taxon>Streptophyta</taxon>
        <taxon>Embryophyta</taxon>
        <taxon>Tracheophyta</taxon>
        <taxon>Spermatophyta</taxon>
        <taxon>Magnoliopsida</taxon>
        <taxon>Liliopsida</taxon>
        <taxon>Poales</taxon>
        <taxon>Poaceae</taxon>
        <taxon>PACMAD clade</taxon>
        <taxon>Arundinoideae</taxon>
        <taxon>Arundineae</taxon>
        <taxon>Arundo</taxon>
    </lineage>
</organism>